<sequence>MANFPRLQELAAAGNSNNLTYAMSVYIQSEINADLQFAVGLSQLWDVLYNRVNEIRMLSSELNLFGGPLAVQCAEYLKQLSKTKMLRMLELRKTIAEVHIQVHKKIDFLTVLMFY</sequence>
<organism evidence="1 2">
    <name type="scientific">Tanacetum coccineum</name>
    <dbReference type="NCBI Taxonomy" id="301880"/>
    <lineage>
        <taxon>Eukaryota</taxon>
        <taxon>Viridiplantae</taxon>
        <taxon>Streptophyta</taxon>
        <taxon>Embryophyta</taxon>
        <taxon>Tracheophyta</taxon>
        <taxon>Spermatophyta</taxon>
        <taxon>Magnoliopsida</taxon>
        <taxon>eudicotyledons</taxon>
        <taxon>Gunneridae</taxon>
        <taxon>Pentapetalae</taxon>
        <taxon>asterids</taxon>
        <taxon>campanulids</taxon>
        <taxon>Asterales</taxon>
        <taxon>Asteraceae</taxon>
        <taxon>Asteroideae</taxon>
        <taxon>Anthemideae</taxon>
        <taxon>Anthemidinae</taxon>
        <taxon>Tanacetum</taxon>
    </lineage>
</organism>
<dbReference type="EMBL" id="BQNB010010568">
    <property type="protein sequence ID" value="GJS79044.1"/>
    <property type="molecule type" value="Genomic_DNA"/>
</dbReference>
<comment type="caution">
    <text evidence="1">The sequence shown here is derived from an EMBL/GenBank/DDBJ whole genome shotgun (WGS) entry which is preliminary data.</text>
</comment>
<proteinExistence type="predicted"/>
<dbReference type="Proteomes" id="UP001151760">
    <property type="component" value="Unassembled WGS sequence"/>
</dbReference>
<name>A0ABQ4YMG7_9ASTR</name>
<reference evidence="1" key="2">
    <citation type="submission" date="2022-01" db="EMBL/GenBank/DDBJ databases">
        <authorList>
            <person name="Yamashiro T."/>
            <person name="Shiraishi A."/>
            <person name="Satake H."/>
            <person name="Nakayama K."/>
        </authorList>
    </citation>
    <scope>NUCLEOTIDE SEQUENCE</scope>
</reference>
<reference evidence="1" key="1">
    <citation type="journal article" date="2022" name="Int. J. Mol. Sci.">
        <title>Draft Genome of Tanacetum Coccineum: Genomic Comparison of Closely Related Tanacetum-Family Plants.</title>
        <authorList>
            <person name="Yamashiro T."/>
            <person name="Shiraishi A."/>
            <person name="Nakayama K."/>
            <person name="Satake H."/>
        </authorList>
    </citation>
    <scope>NUCLEOTIDE SEQUENCE</scope>
</reference>
<gene>
    <name evidence="1" type="ORF">Tco_0728925</name>
</gene>
<keyword evidence="2" id="KW-1185">Reference proteome</keyword>
<protein>
    <submittedName>
        <fullName evidence="1">Uncharacterized protein</fullName>
    </submittedName>
</protein>
<accession>A0ABQ4YMG7</accession>
<evidence type="ECO:0000313" key="2">
    <source>
        <dbReference type="Proteomes" id="UP001151760"/>
    </source>
</evidence>
<evidence type="ECO:0000313" key="1">
    <source>
        <dbReference type="EMBL" id="GJS79044.1"/>
    </source>
</evidence>